<dbReference type="Proteomes" id="UP000189513">
    <property type="component" value="Unassembled WGS sequence"/>
</dbReference>
<reference evidence="4" key="3">
    <citation type="submission" date="2017-01" db="EMBL/GenBank/DDBJ databases">
        <authorList>
            <person name="Mah S.A."/>
            <person name="Swanson W.J."/>
            <person name="Moy G.W."/>
            <person name="Vacquier V.D."/>
        </authorList>
    </citation>
    <scope>NUCLEOTIDE SEQUENCE [LARGE SCALE GENOMIC DNA]</scope>
    <source>
        <strain evidence="4">65</strain>
    </source>
</reference>
<dbReference type="AlphaFoldDB" id="A0A061AQK3"/>
<feature type="region of interest" description="Disordered" evidence="1">
    <location>
        <begin position="50"/>
        <end position="71"/>
    </location>
</feature>
<dbReference type="OrthoDB" id="3981165at2759"/>
<sequence length="449" mass="51989">MSLALRTRGSYQLRRIQLVHVRHLHRTILTRKKHDDEEFEIDLITLKRRPKRKTRTRSSNGPAQNQKDDVENLKENLFQEAMKIVEDDTTANEPHSKPVKVRMPLVEDTPVTKHEENIVNVQKPVVKEKVSNKANDHSQKLLSELTELHPSERADRIEDILRLVSLEVPNLSKEATKLADDINDNILKMKEIRSKINEAKLKEDEAIRQFRQSSTQKDKKAERSDDVTVKIKREDLENFLKDAKLTKERSDEDNFREQRRLDYVQSLNHSRTLEKGNFFTPIDERLIRSVKRGTVPRIITNEDELLFPTLPKVSGNAVHEWLTYVNDKEIITGENPLGKYAAPQDLVSIFNRLDGKKKYLKKIKNLENLKWRLIGERAVGTDGHILVFERFIDKEEEKKEKRIKLIKALLLGVAGVFGALNALGYYLDQSQASKAKYVMEDGGRAIKSN</sequence>
<gene>
    <name evidence="4" type="ORF">BON22_2285</name>
    <name evidence="3" type="ORF">CYFA0S_04e00518g</name>
</gene>
<dbReference type="EMBL" id="LK052889">
    <property type="protein sequence ID" value="CDR39915.1"/>
    <property type="molecule type" value="Genomic_DNA"/>
</dbReference>
<evidence type="ECO:0000256" key="1">
    <source>
        <dbReference type="SAM" id="MobiDB-lite"/>
    </source>
</evidence>
<feature type="transmembrane region" description="Helical" evidence="2">
    <location>
        <begin position="408"/>
        <end position="427"/>
    </location>
</feature>
<keyword evidence="2" id="KW-0472">Membrane</keyword>
<keyword evidence="2" id="KW-0812">Transmembrane</keyword>
<reference evidence="5" key="2">
    <citation type="journal article" date="2017" name="Genome Announc.">
        <title>Genome sequences of Cyberlindnera fabianii 65, Pichia kudriavzevii 129, and Saccharomyces cerevisiae 131 isolated from fermented masau fruits in Zimbabwe.</title>
        <authorList>
            <person name="van Rijswijck I.M.H."/>
            <person name="Derks M.F.L."/>
            <person name="Abee T."/>
            <person name="de Ridder D."/>
            <person name="Smid E.J."/>
        </authorList>
    </citation>
    <scope>NUCLEOTIDE SEQUENCE [LARGE SCALE GENOMIC DNA]</scope>
    <source>
        <strain evidence="5">65</strain>
    </source>
</reference>
<keyword evidence="2" id="KW-1133">Transmembrane helix</keyword>
<name>A0A061AQK3_CYBFA</name>
<evidence type="ECO:0000313" key="3">
    <source>
        <dbReference type="EMBL" id="CDR39915.1"/>
    </source>
</evidence>
<dbReference type="EMBL" id="MPUK01000004">
    <property type="protein sequence ID" value="ONH67511.1"/>
    <property type="molecule type" value="Genomic_DNA"/>
</dbReference>
<evidence type="ECO:0000256" key="2">
    <source>
        <dbReference type="SAM" id="Phobius"/>
    </source>
</evidence>
<keyword evidence="5" id="KW-1185">Reference proteome</keyword>
<protein>
    <submittedName>
        <fullName evidence="3">CYFA0S04e00518g1_1</fullName>
    </submittedName>
</protein>
<accession>A0A061AQK3</accession>
<dbReference type="VEuPathDB" id="FungiDB:BON22_2285"/>
<evidence type="ECO:0000313" key="5">
    <source>
        <dbReference type="Proteomes" id="UP000189513"/>
    </source>
</evidence>
<reference evidence="3" key="1">
    <citation type="journal article" date="2014" name="Genome Announc.">
        <title>Genome sequence of the yeast Cyberlindnera fabianii (Hansenula fabianii).</title>
        <authorList>
            <person name="Freel K.C."/>
            <person name="Sarilar V."/>
            <person name="Neuveglise C."/>
            <person name="Devillers H."/>
            <person name="Friedrich A."/>
            <person name="Schacherer J."/>
        </authorList>
    </citation>
    <scope>NUCLEOTIDE SEQUENCE</scope>
    <source>
        <strain evidence="3">YJS4271</strain>
    </source>
</reference>
<proteinExistence type="predicted"/>
<organism evidence="3">
    <name type="scientific">Cyberlindnera fabianii</name>
    <name type="common">Yeast</name>
    <name type="synonym">Hansenula fabianii</name>
    <dbReference type="NCBI Taxonomy" id="36022"/>
    <lineage>
        <taxon>Eukaryota</taxon>
        <taxon>Fungi</taxon>
        <taxon>Dikarya</taxon>
        <taxon>Ascomycota</taxon>
        <taxon>Saccharomycotina</taxon>
        <taxon>Saccharomycetes</taxon>
        <taxon>Phaffomycetales</taxon>
        <taxon>Phaffomycetaceae</taxon>
        <taxon>Cyberlindnera</taxon>
    </lineage>
</organism>
<evidence type="ECO:0000313" key="4">
    <source>
        <dbReference type="EMBL" id="ONH67511.1"/>
    </source>
</evidence>